<feature type="non-terminal residue" evidence="3">
    <location>
        <position position="1"/>
    </location>
</feature>
<keyword evidence="1 2" id="KW-0175">Coiled coil</keyword>
<accession>A0A401QGG9</accession>
<evidence type="ECO:0000313" key="4">
    <source>
        <dbReference type="Proteomes" id="UP000288216"/>
    </source>
</evidence>
<dbReference type="Gene3D" id="1.20.5.170">
    <property type="match status" value="1"/>
</dbReference>
<evidence type="ECO:0000256" key="2">
    <source>
        <dbReference type="SAM" id="Coils"/>
    </source>
</evidence>
<evidence type="ECO:0000256" key="1">
    <source>
        <dbReference type="ARBA" id="ARBA00023054"/>
    </source>
</evidence>
<dbReference type="EMBL" id="BFAA01075216">
    <property type="protein sequence ID" value="GCB84442.1"/>
    <property type="molecule type" value="Genomic_DNA"/>
</dbReference>
<dbReference type="OrthoDB" id="79871at2759"/>
<dbReference type="PANTHER" id="PTHR45956:SF3">
    <property type="entry name" value="RUN AND FYVE DOMAIN-CONTAINING PROTEIN 2"/>
    <property type="match status" value="1"/>
</dbReference>
<comment type="caution">
    <text evidence="3">The sequence shown here is derived from an EMBL/GenBank/DDBJ whole genome shotgun (WGS) entry which is preliminary data.</text>
</comment>
<evidence type="ECO:0000313" key="3">
    <source>
        <dbReference type="EMBL" id="GCB84442.1"/>
    </source>
</evidence>
<gene>
    <name evidence="3" type="ORF">scyTo_0025182</name>
</gene>
<dbReference type="InterPro" id="IPR047335">
    <property type="entry name" value="RUFY1-3"/>
</dbReference>
<dbReference type="STRING" id="75743.A0A401QGG9"/>
<dbReference type="GO" id="GO:0005737">
    <property type="term" value="C:cytoplasm"/>
    <property type="evidence" value="ECO:0007669"/>
    <property type="project" value="TreeGrafter"/>
</dbReference>
<reference evidence="3 4" key="1">
    <citation type="journal article" date="2018" name="Nat. Ecol. Evol.">
        <title>Shark genomes provide insights into elasmobranch evolution and the origin of vertebrates.</title>
        <authorList>
            <person name="Hara Y"/>
            <person name="Yamaguchi K"/>
            <person name="Onimaru K"/>
            <person name="Kadota M"/>
            <person name="Koyanagi M"/>
            <person name="Keeley SD"/>
            <person name="Tatsumi K"/>
            <person name="Tanaka K"/>
            <person name="Motone F"/>
            <person name="Kageyama Y"/>
            <person name="Nozu R"/>
            <person name="Adachi N"/>
            <person name="Nishimura O"/>
            <person name="Nakagawa R"/>
            <person name="Tanegashima C"/>
            <person name="Kiyatake I"/>
            <person name="Matsumoto R"/>
            <person name="Murakumo K"/>
            <person name="Nishida K"/>
            <person name="Terakita A"/>
            <person name="Kuratani S"/>
            <person name="Sato K"/>
            <person name="Hyodo S Kuraku.S."/>
        </authorList>
    </citation>
    <scope>NUCLEOTIDE SEQUENCE [LARGE SCALE GENOMIC DNA]</scope>
</reference>
<sequence length="58" mass="6638">STVGSLQGRVDSLEKANSKLIEELAIAKNSIIRLQEENLQFRNENLQMLMKTQQHLEV</sequence>
<dbReference type="AlphaFoldDB" id="A0A401QGG9"/>
<feature type="coiled-coil region" evidence="2">
    <location>
        <begin position="3"/>
        <end position="44"/>
    </location>
</feature>
<proteinExistence type="predicted"/>
<organism evidence="3 4">
    <name type="scientific">Scyliorhinus torazame</name>
    <name type="common">Cloudy catshark</name>
    <name type="synonym">Catulus torazame</name>
    <dbReference type="NCBI Taxonomy" id="75743"/>
    <lineage>
        <taxon>Eukaryota</taxon>
        <taxon>Metazoa</taxon>
        <taxon>Chordata</taxon>
        <taxon>Craniata</taxon>
        <taxon>Vertebrata</taxon>
        <taxon>Chondrichthyes</taxon>
        <taxon>Elasmobranchii</taxon>
        <taxon>Galeomorphii</taxon>
        <taxon>Galeoidea</taxon>
        <taxon>Carcharhiniformes</taxon>
        <taxon>Scyliorhinidae</taxon>
        <taxon>Scyliorhinus</taxon>
    </lineage>
</organism>
<keyword evidence="4" id="KW-1185">Reference proteome</keyword>
<dbReference type="PANTHER" id="PTHR45956">
    <property type="entry name" value="RUN AND FYVE DOMAIN-CONTAINING PROTEIN 2-LIKE PROTEIN"/>
    <property type="match status" value="1"/>
</dbReference>
<protein>
    <submittedName>
        <fullName evidence="3">Uncharacterized protein</fullName>
    </submittedName>
</protein>
<name>A0A401QGG9_SCYTO</name>
<dbReference type="Proteomes" id="UP000288216">
    <property type="component" value="Unassembled WGS sequence"/>
</dbReference>